<proteinExistence type="predicted"/>
<dbReference type="Gene3D" id="3.40.50.12710">
    <property type="match status" value="1"/>
</dbReference>
<dbReference type="PANTHER" id="PTHR12049">
    <property type="entry name" value="PROTEIN ARGININE METHYLTRANSFERASE NDUFAF7, MITOCHONDRIAL"/>
    <property type="match status" value="1"/>
</dbReference>
<dbReference type="EMBL" id="PVTD01000008">
    <property type="protein sequence ID" value="PRY21823.1"/>
    <property type="molecule type" value="Genomic_DNA"/>
</dbReference>
<comment type="caution">
    <text evidence="3">The sequence shown here is derived from an EMBL/GenBank/DDBJ whole genome shotgun (WGS) entry which is preliminary data.</text>
</comment>
<dbReference type="InterPro" id="IPR029063">
    <property type="entry name" value="SAM-dependent_MTases_sf"/>
</dbReference>
<evidence type="ECO:0000256" key="2">
    <source>
        <dbReference type="ARBA" id="ARBA00022679"/>
    </source>
</evidence>
<name>A0A2T0RL37_9RHOB</name>
<dbReference type="AlphaFoldDB" id="A0A2T0RL37"/>
<dbReference type="InterPro" id="IPR038375">
    <property type="entry name" value="NDUFAF7_sf"/>
</dbReference>
<sequence length="356" mass="38701">MTALKQLLIQRIAATGPMTLADFMGECLLHPSFGYYTNETVFGRRGDFTTAPEISQMFGELLGLLLAQVWMDQGQPSATLAEVGPGRGTLMSDVLQATRKVPGFAKAMQVHLVEASPQLRALQEEAVRGYGARWHNALSDLPDAPLFLLANEFLDALPVRQFRRDGTGWRECLVHAEGADLRFAFSEIVDVPAIAHRLVDTQPGEIVEFCPALSAAIGEISRRIARHGGLAVIIDYGDWRSRGDTFQAVQSHQPVDPLLAPGQADLTAHVDFEAVARAAAMAGATTSRMTSQGVLLERLGITARAQQIAERLPDKEALDSHIAAHQRLTHPQEMGSLFKTIAIYRPGTPPPPGFDP</sequence>
<dbReference type="PANTHER" id="PTHR12049:SF7">
    <property type="entry name" value="PROTEIN ARGININE METHYLTRANSFERASE NDUFAF7, MITOCHONDRIAL"/>
    <property type="match status" value="1"/>
</dbReference>
<evidence type="ECO:0000313" key="4">
    <source>
        <dbReference type="Proteomes" id="UP000239480"/>
    </source>
</evidence>
<accession>A0A2T0RL37</accession>
<reference evidence="3 4" key="1">
    <citation type="submission" date="2018-03" db="EMBL/GenBank/DDBJ databases">
        <title>Genomic Encyclopedia of Archaeal and Bacterial Type Strains, Phase II (KMG-II): from individual species to whole genera.</title>
        <authorList>
            <person name="Goeker M."/>
        </authorList>
    </citation>
    <scope>NUCLEOTIDE SEQUENCE [LARGE SCALE GENOMIC DNA]</scope>
    <source>
        <strain evidence="3 4">DSM 29328</strain>
    </source>
</reference>
<gene>
    <name evidence="3" type="ORF">CLV78_10894</name>
</gene>
<protein>
    <submittedName>
        <fullName evidence="3">SAM-dependent MidA family methyltransferase</fullName>
    </submittedName>
</protein>
<dbReference type="RefSeq" id="WP_106206369.1">
    <property type="nucleotide sequence ID" value="NZ_PVTD01000008.1"/>
</dbReference>
<dbReference type="Pfam" id="PF02636">
    <property type="entry name" value="Methyltransf_28"/>
    <property type="match status" value="1"/>
</dbReference>
<organism evidence="3 4">
    <name type="scientific">Aliiruegeria haliotis</name>
    <dbReference type="NCBI Taxonomy" id="1280846"/>
    <lineage>
        <taxon>Bacteria</taxon>
        <taxon>Pseudomonadati</taxon>
        <taxon>Pseudomonadota</taxon>
        <taxon>Alphaproteobacteria</taxon>
        <taxon>Rhodobacterales</taxon>
        <taxon>Roseobacteraceae</taxon>
        <taxon>Aliiruegeria</taxon>
    </lineage>
</organism>
<evidence type="ECO:0000256" key="1">
    <source>
        <dbReference type="ARBA" id="ARBA00022603"/>
    </source>
</evidence>
<keyword evidence="4" id="KW-1185">Reference proteome</keyword>
<dbReference type="GO" id="GO:0032259">
    <property type="term" value="P:methylation"/>
    <property type="evidence" value="ECO:0007669"/>
    <property type="project" value="UniProtKB-KW"/>
</dbReference>
<dbReference type="Proteomes" id="UP000239480">
    <property type="component" value="Unassembled WGS sequence"/>
</dbReference>
<dbReference type="OrthoDB" id="9794208at2"/>
<dbReference type="GO" id="GO:0035243">
    <property type="term" value="F:protein-arginine omega-N symmetric methyltransferase activity"/>
    <property type="evidence" value="ECO:0007669"/>
    <property type="project" value="TreeGrafter"/>
</dbReference>
<keyword evidence="2 3" id="KW-0808">Transferase</keyword>
<dbReference type="InterPro" id="IPR003788">
    <property type="entry name" value="NDUFAF7"/>
</dbReference>
<keyword evidence="1 3" id="KW-0489">Methyltransferase</keyword>
<dbReference type="SUPFAM" id="SSF53335">
    <property type="entry name" value="S-adenosyl-L-methionine-dependent methyltransferases"/>
    <property type="match status" value="1"/>
</dbReference>
<evidence type="ECO:0000313" key="3">
    <source>
        <dbReference type="EMBL" id="PRY21823.1"/>
    </source>
</evidence>